<dbReference type="InterPro" id="IPR001969">
    <property type="entry name" value="Aspartic_peptidase_AS"/>
</dbReference>
<evidence type="ECO:0000313" key="1">
    <source>
        <dbReference type="EMBL" id="KAK9694517.1"/>
    </source>
</evidence>
<name>A0AAW1IWW8_POPJA</name>
<accession>A0AAW1IWW8</accession>
<dbReference type="EMBL" id="JASPKY010000510">
    <property type="protein sequence ID" value="KAK9694517.1"/>
    <property type="molecule type" value="Genomic_DNA"/>
</dbReference>
<dbReference type="Pfam" id="PF08284">
    <property type="entry name" value="RVP_2"/>
    <property type="match status" value="1"/>
</dbReference>
<evidence type="ECO:0008006" key="3">
    <source>
        <dbReference type="Google" id="ProtNLM"/>
    </source>
</evidence>
<protein>
    <recommendedName>
        <fullName evidence="3">Peptidase A2 domain-containing protein</fullName>
    </recommendedName>
</protein>
<sequence length="143" mass="15595">MFGGMPRGRSPPVGAALNTIEATETPAIKLLVHECINLALIDTGASRTLVRSKWITGPTTSIPAMQLRLAAGNQTIRTDQQGTLDARTTTGVHFQCPAIPVEDLQADIILGVSWLIEQQDVIDLTRGCIHIGREQRQTIHFCR</sequence>
<comment type="caution">
    <text evidence="1">The sequence shown here is derived from an EMBL/GenBank/DDBJ whole genome shotgun (WGS) entry which is preliminary data.</text>
</comment>
<dbReference type="InterPro" id="IPR021109">
    <property type="entry name" value="Peptidase_aspartic_dom_sf"/>
</dbReference>
<dbReference type="Gene3D" id="2.40.70.10">
    <property type="entry name" value="Acid Proteases"/>
    <property type="match status" value="1"/>
</dbReference>
<proteinExistence type="predicted"/>
<organism evidence="1 2">
    <name type="scientific">Popillia japonica</name>
    <name type="common">Japanese beetle</name>
    <dbReference type="NCBI Taxonomy" id="7064"/>
    <lineage>
        <taxon>Eukaryota</taxon>
        <taxon>Metazoa</taxon>
        <taxon>Ecdysozoa</taxon>
        <taxon>Arthropoda</taxon>
        <taxon>Hexapoda</taxon>
        <taxon>Insecta</taxon>
        <taxon>Pterygota</taxon>
        <taxon>Neoptera</taxon>
        <taxon>Endopterygota</taxon>
        <taxon>Coleoptera</taxon>
        <taxon>Polyphaga</taxon>
        <taxon>Scarabaeiformia</taxon>
        <taxon>Scarabaeidae</taxon>
        <taxon>Rutelinae</taxon>
        <taxon>Popillia</taxon>
    </lineage>
</organism>
<reference evidence="1 2" key="1">
    <citation type="journal article" date="2024" name="BMC Genomics">
        <title>De novo assembly and annotation of Popillia japonica's genome with initial clues to its potential as an invasive pest.</title>
        <authorList>
            <person name="Cucini C."/>
            <person name="Boschi S."/>
            <person name="Funari R."/>
            <person name="Cardaioli E."/>
            <person name="Iannotti N."/>
            <person name="Marturano G."/>
            <person name="Paoli F."/>
            <person name="Bruttini M."/>
            <person name="Carapelli A."/>
            <person name="Frati F."/>
            <person name="Nardi F."/>
        </authorList>
    </citation>
    <scope>NUCLEOTIDE SEQUENCE [LARGE SCALE GENOMIC DNA]</scope>
    <source>
        <strain evidence="1">DMR45628</strain>
    </source>
</reference>
<dbReference type="AlphaFoldDB" id="A0AAW1IWW8"/>
<gene>
    <name evidence="1" type="ORF">QE152_g33499</name>
</gene>
<dbReference type="GO" id="GO:0004190">
    <property type="term" value="F:aspartic-type endopeptidase activity"/>
    <property type="evidence" value="ECO:0007669"/>
    <property type="project" value="InterPro"/>
</dbReference>
<keyword evidence="2" id="KW-1185">Reference proteome</keyword>
<dbReference type="SUPFAM" id="SSF50630">
    <property type="entry name" value="Acid proteases"/>
    <property type="match status" value="1"/>
</dbReference>
<dbReference type="Proteomes" id="UP001458880">
    <property type="component" value="Unassembled WGS sequence"/>
</dbReference>
<evidence type="ECO:0000313" key="2">
    <source>
        <dbReference type="Proteomes" id="UP001458880"/>
    </source>
</evidence>
<dbReference type="GO" id="GO:0006508">
    <property type="term" value="P:proteolysis"/>
    <property type="evidence" value="ECO:0007669"/>
    <property type="project" value="InterPro"/>
</dbReference>
<dbReference type="PROSITE" id="PS00141">
    <property type="entry name" value="ASP_PROTEASE"/>
    <property type="match status" value="1"/>
</dbReference>